<feature type="compositionally biased region" description="Basic and acidic residues" evidence="1">
    <location>
        <begin position="1"/>
        <end position="10"/>
    </location>
</feature>
<evidence type="ECO:0000256" key="1">
    <source>
        <dbReference type="SAM" id="MobiDB-lite"/>
    </source>
</evidence>
<feature type="transmembrane region" description="Helical" evidence="2">
    <location>
        <begin position="134"/>
        <end position="156"/>
    </location>
</feature>
<feature type="compositionally biased region" description="Low complexity" evidence="1">
    <location>
        <begin position="78"/>
        <end position="99"/>
    </location>
</feature>
<sequence length="375" mass="39961">MSDEGERGGRWTEMSDDSADREEKARVSVPEVEVPEPAGRTDFSGPPRPPAPEAEDVKVAPVAPQFDDALFDGEGDPKYAGPAPAAPSGPGKPGKPSSGNWQMPDWMADEDAADAKLGRSGERFDDDGGGRTRLMLFGGVGLLVVALVAAGGVYLLKQRGGESEPAQVKPGRQAADRQPEPPRVQMPPEKPLKRFAGRPTKPLGMVTDPKSGLAYPRLAKPWQPPTKANRLGTAGWSGQQVLVTERRGSRLWYGQLLTGTLNPNLANAYKGPESVPAVAVMAAKDIQAQYYGFPHKAVPLASQPLTVDGRKGWLVASYLTYKRAGVRATGEVVATVVVDNGRPAPAVAFASVPNTHRKLWPDINQFVAKLKIVGA</sequence>
<name>A0A931DEB6_9ACTN</name>
<keyword evidence="2" id="KW-0812">Transmembrane</keyword>
<evidence type="ECO:0000313" key="4">
    <source>
        <dbReference type="Proteomes" id="UP000614047"/>
    </source>
</evidence>
<protein>
    <submittedName>
        <fullName evidence="3">Uncharacterized protein</fullName>
    </submittedName>
</protein>
<keyword evidence="2" id="KW-0472">Membrane</keyword>
<keyword evidence="4" id="KW-1185">Reference proteome</keyword>
<evidence type="ECO:0000256" key="2">
    <source>
        <dbReference type="SAM" id="Phobius"/>
    </source>
</evidence>
<keyword evidence="2" id="KW-1133">Transmembrane helix</keyword>
<reference evidence="3" key="1">
    <citation type="submission" date="2020-11" db="EMBL/GenBank/DDBJ databases">
        <title>Sequencing the genomes of 1000 actinobacteria strains.</title>
        <authorList>
            <person name="Klenk H.-P."/>
        </authorList>
    </citation>
    <scope>NUCLEOTIDE SEQUENCE</scope>
    <source>
        <strain evidence="3">DSM 43175</strain>
    </source>
</reference>
<gene>
    <name evidence="3" type="ORF">IW256_000885</name>
</gene>
<evidence type="ECO:0000313" key="3">
    <source>
        <dbReference type="EMBL" id="MBG6086772.1"/>
    </source>
</evidence>
<organism evidence="3 4">
    <name type="scientific">Actinomadura viridis</name>
    <dbReference type="NCBI Taxonomy" id="58110"/>
    <lineage>
        <taxon>Bacteria</taxon>
        <taxon>Bacillati</taxon>
        <taxon>Actinomycetota</taxon>
        <taxon>Actinomycetes</taxon>
        <taxon>Streptosporangiales</taxon>
        <taxon>Thermomonosporaceae</taxon>
        <taxon>Actinomadura</taxon>
    </lineage>
</organism>
<dbReference type="AlphaFoldDB" id="A0A931DEB6"/>
<comment type="caution">
    <text evidence="3">The sequence shown here is derived from an EMBL/GenBank/DDBJ whole genome shotgun (WGS) entry which is preliminary data.</text>
</comment>
<dbReference type="Proteomes" id="UP000614047">
    <property type="component" value="Unassembled WGS sequence"/>
</dbReference>
<dbReference type="EMBL" id="JADOUA010000001">
    <property type="protein sequence ID" value="MBG6086772.1"/>
    <property type="molecule type" value="Genomic_DNA"/>
</dbReference>
<feature type="region of interest" description="Disordered" evidence="1">
    <location>
        <begin position="160"/>
        <end position="208"/>
    </location>
</feature>
<proteinExistence type="predicted"/>
<accession>A0A931DEB6</accession>
<feature type="region of interest" description="Disordered" evidence="1">
    <location>
        <begin position="1"/>
        <end position="105"/>
    </location>
</feature>
<dbReference type="RefSeq" id="WP_197009720.1">
    <property type="nucleotide sequence ID" value="NZ_BAABES010000007.1"/>
</dbReference>